<dbReference type="AlphaFoldDB" id="A0A1H9KYK6"/>
<dbReference type="InterPro" id="IPR038109">
    <property type="entry name" value="DNA_bind_recomb_sf"/>
</dbReference>
<dbReference type="EMBL" id="FOEL01000010">
    <property type="protein sequence ID" value="SER04272.1"/>
    <property type="molecule type" value="Genomic_DNA"/>
</dbReference>
<comment type="caution">
    <text evidence="9">The sequence shown here is derived from an EMBL/GenBank/DDBJ whole genome shotgun (WGS) entry which is preliminary data.</text>
</comment>
<dbReference type="Pfam" id="PF13408">
    <property type="entry name" value="Zn_ribbon_recom"/>
    <property type="match status" value="1"/>
</dbReference>
<organism evidence="9 10">
    <name type="scientific">Lysinibacillus fusiformis</name>
    <dbReference type="NCBI Taxonomy" id="28031"/>
    <lineage>
        <taxon>Bacteria</taxon>
        <taxon>Bacillati</taxon>
        <taxon>Bacillota</taxon>
        <taxon>Bacilli</taxon>
        <taxon>Bacillales</taxon>
        <taxon>Bacillaceae</taxon>
        <taxon>Lysinibacillus</taxon>
    </lineage>
</organism>
<dbReference type="InterPro" id="IPR011109">
    <property type="entry name" value="DNA_bind_recombinase_dom"/>
</dbReference>
<dbReference type="PROSITE" id="PS51737">
    <property type="entry name" value="RECOMBINASE_DNA_BIND"/>
    <property type="match status" value="1"/>
</dbReference>
<evidence type="ECO:0000259" key="7">
    <source>
        <dbReference type="PROSITE" id="PS51736"/>
    </source>
</evidence>
<feature type="domain" description="Resolvase/invertase-type recombinase catalytic" evidence="7">
    <location>
        <begin position="28"/>
        <end position="176"/>
    </location>
</feature>
<accession>A0A1H9KYK6</accession>
<dbReference type="Proteomes" id="UP000199410">
    <property type="component" value="Unassembled WGS sequence"/>
</dbReference>
<dbReference type="InterPro" id="IPR006119">
    <property type="entry name" value="Resolv_N"/>
</dbReference>
<dbReference type="PROSITE" id="PS51736">
    <property type="entry name" value="RECOMBINASES_3"/>
    <property type="match status" value="1"/>
</dbReference>
<name>A0A1H9KYK6_9BACI</name>
<evidence type="ECO:0000256" key="6">
    <source>
        <dbReference type="SAM" id="Coils"/>
    </source>
</evidence>
<dbReference type="RefSeq" id="WP_089986450.1">
    <property type="nucleotide sequence ID" value="NZ_FMVP01000010.1"/>
</dbReference>
<evidence type="ECO:0000256" key="3">
    <source>
        <dbReference type="ARBA" id="ARBA00023172"/>
    </source>
</evidence>
<dbReference type="PANTHER" id="PTHR30461">
    <property type="entry name" value="DNA-INVERTASE FROM LAMBDOID PROPHAGE"/>
    <property type="match status" value="1"/>
</dbReference>
<keyword evidence="2" id="KW-0238">DNA-binding</keyword>
<dbReference type="Pfam" id="PF07508">
    <property type="entry name" value="Recombinase"/>
    <property type="match status" value="1"/>
</dbReference>
<dbReference type="Gene3D" id="3.40.50.1390">
    <property type="entry name" value="Resolvase, N-terminal catalytic domain"/>
    <property type="match status" value="1"/>
</dbReference>
<dbReference type="GO" id="GO:0000150">
    <property type="term" value="F:DNA strand exchange activity"/>
    <property type="evidence" value="ECO:0007669"/>
    <property type="project" value="InterPro"/>
</dbReference>
<dbReference type="Gene3D" id="3.90.1750.20">
    <property type="entry name" value="Putative Large Serine Recombinase, Chain B, Domain 2"/>
    <property type="match status" value="1"/>
</dbReference>
<dbReference type="InterPro" id="IPR036162">
    <property type="entry name" value="Resolvase-like_N_sf"/>
</dbReference>
<dbReference type="InterPro" id="IPR050639">
    <property type="entry name" value="SSR_resolvase"/>
</dbReference>
<reference evidence="9 10" key="1">
    <citation type="submission" date="2016-10" db="EMBL/GenBank/DDBJ databases">
        <authorList>
            <person name="Varghese N."/>
            <person name="Submissions S."/>
        </authorList>
    </citation>
    <scope>NUCLEOTIDE SEQUENCE [LARGE SCALE GENOMIC DNA]</scope>
    <source>
        <strain evidence="9 10">TC-13</strain>
    </source>
</reference>
<dbReference type="GO" id="GO:0003677">
    <property type="term" value="F:DNA binding"/>
    <property type="evidence" value="ECO:0007669"/>
    <property type="project" value="UniProtKB-KW"/>
</dbReference>
<dbReference type="PANTHER" id="PTHR30461:SF23">
    <property type="entry name" value="DNA RECOMBINASE-RELATED"/>
    <property type="match status" value="1"/>
</dbReference>
<proteinExistence type="predicted"/>
<evidence type="ECO:0000256" key="4">
    <source>
        <dbReference type="PIRSR" id="PIRSR606118-50"/>
    </source>
</evidence>
<feature type="active site" description="O-(5'-phospho-DNA)-serine intermediate" evidence="4 5">
    <location>
        <position position="36"/>
    </location>
</feature>
<evidence type="ECO:0000313" key="10">
    <source>
        <dbReference type="Proteomes" id="UP000199410"/>
    </source>
</evidence>
<evidence type="ECO:0000313" key="9">
    <source>
        <dbReference type="EMBL" id="SER04272.1"/>
    </source>
</evidence>
<keyword evidence="3" id="KW-0233">DNA recombination</keyword>
<dbReference type="PROSITE" id="PS00397">
    <property type="entry name" value="RECOMBINASES_1"/>
    <property type="match status" value="1"/>
</dbReference>
<protein>
    <submittedName>
        <fullName evidence="9">Site-specific DNA recombinase</fullName>
    </submittedName>
</protein>
<dbReference type="SUPFAM" id="SSF53041">
    <property type="entry name" value="Resolvase-like"/>
    <property type="match status" value="1"/>
</dbReference>
<evidence type="ECO:0000256" key="5">
    <source>
        <dbReference type="PROSITE-ProRule" id="PRU10137"/>
    </source>
</evidence>
<evidence type="ECO:0000259" key="8">
    <source>
        <dbReference type="PROSITE" id="PS51737"/>
    </source>
</evidence>
<dbReference type="Pfam" id="PF00239">
    <property type="entry name" value="Resolvase"/>
    <property type="match status" value="1"/>
</dbReference>
<dbReference type="CDD" id="cd00338">
    <property type="entry name" value="Ser_Recombinase"/>
    <property type="match status" value="1"/>
</dbReference>
<keyword evidence="1" id="KW-0229">DNA integration</keyword>
<feature type="coiled-coil region" evidence="6">
    <location>
        <begin position="413"/>
        <end position="468"/>
    </location>
</feature>
<keyword evidence="6" id="KW-0175">Coiled coil</keyword>
<dbReference type="InterPro" id="IPR006118">
    <property type="entry name" value="Recombinase_CS"/>
</dbReference>
<gene>
    <name evidence="9" type="ORF">SAMN02787113_02883</name>
</gene>
<dbReference type="InterPro" id="IPR025827">
    <property type="entry name" value="Zn_ribbon_recom_dom"/>
</dbReference>
<feature type="domain" description="Recombinase" evidence="8">
    <location>
        <begin position="183"/>
        <end position="313"/>
    </location>
</feature>
<evidence type="ECO:0000256" key="1">
    <source>
        <dbReference type="ARBA" id="ARBA00022908"/>
    </source>
</evidence>
<dbReference type="SMART" id="SM00857">
    <property type="entry name" value="Resolvase"/>
    <property type="match status" value="1"/>
</dbReference>
<dbReference type="GO" id="GO:0015074">
    <property type="term" value="P:DNA integration"/>
    <property type="evidence" value="ECO:0007669"/>
    <property type="project" value="UniProtKB-KW"/>
</dbReference>
<evidence type="ECO:0000256" key="2">
    <source>
        <dbReference type="ARBA" id="ARBA00023125"/>
    </source>
</evidence>
<sequence length="566" mass="65217">MSAMMMQQELNQFLNNKKHSIPTTPIKRVAIYARVSTTEQAEEGYSIDEQQRLLTEWCDKNGYILHEVYADRGISGKSIKKRPALVKLLEDAENKKFDVVLVWKANRLARNILDLLKIVEVFDQNYISFRSYTENHETETSQGKLQFHMLAAIDEFERNTISENLKMGMLARAREGKWNGGIVLGYDLEDVSNQGDKRKHTRLVINEKEAKTVRRIFELYIAGNGYKAIANRVNKEGHLGKRGKPFSISTIKTILENPVYVGMIRYDVRRNWTDKRRGDINPTPILQQGVHEPILSQQDWEKAQLILKQRSNKPNRVHGGTFPFTGVMKCPKCGSGMVVMRTVNKLKDGTRKTLEYYACGAWKNQGTSVCPSNAIRADKAETYIFERLQALATNKQLIKEVAERVNGKRSNHDEPLQHEHQALQKEMEQAKRKKDKAMELYEEDVITKVDLQQRLIKVNEQIEQLELRLQPIKLQLHSLKVHTINEATIQEVMANFQKAFKKAMTQEQQKHLITLIIKDITLNEKREVDSIQIQFNNSVLDYLTEHGADRSLADDLSAPFYVLISV</sequence>